<dbReference type="InterPro" id="IPR002110">
    <property type="entry name" value="Ankyrin_rpt"/>
</dbReference>
<evidence type="ECO:0000256" key="2">
    <source>
        <dbReference type="ARBA" id="ARBA00023043"/>
    </source>
</evidence>
<keyword evidence="1" id="KW-0677">Repeat</keyword>
<evidence type="ECO:0000313" key="5">
    <source>
        <dbReference type="EMBL" id="MBG6122111.1"/>
    </source>
</evidence>
<keyword evidence="2 3" id="KW-0040">ANK repeat</keyword>
<evidence type="ECO:0000256" key="4">
    <source>
        <dbReference type="SAM" id="MobiDB-lite"/>
    </source>
</evidence>
<dbReference type="PROSITE" id="PS50088">
    <property type="entry name" value="ANK_REPEAT"/>
    <property type="match status" value="1"/>
</dbReference>
<evidence type="ECO:0000313" key="6">
    <source>
        <dbReference type="Proteomes" id="UP000658613"/>
    </source>
</evidence>
<dbReference type="PANTHER" id="PTHR24171:SF9">
    <property type="entry name" value="ANKYRIN REPEAT DOMAIN-CONTAINING PROTEIN 39"/>
    <property type="match status" value="1"/>
</dbReference>
<dbReference type="Gene3D" id="1.25.40.20">
    <property type="entry name" value="Ankyrin repeat-containing domain"/>
    <property type="match status" value="1"/>
</dbReference>
<dbReference type="Proteomes" id="UP000658613">
    <property type="component" value="Unassembled WGS sequence"/>
</dbReference>
<dbReference type="EMBL" id="JADOUE010000001">
    <property type="protein sequence ID" value="MBG6122111.1"/>
    <property type="molecule type" value="Genomic_DNA"/>
</dbReference>
<name>A0A931E2N3_9CORY</name>
<organism evidence="5 6">
    <name type="scientific">Corynebacterium aquatimens</name>
    <dbReference type="NCBI Taxonomy" id="1190508"/>
    <lineage>
        <taxon>Bacteria</taxon>
        <taxon>Bacillati</taxon>
        <taxon>Actinomycetota</taxon>
        <taxon>Actinomycetes</taxon>
        <taxon>Mycobacteriales</taxon>
        <taxon>Corynebacteriaceae</taxon>
        <taxon>Corynebacterium</taxon>
    </lineage>
</organism>
<dbReference type="AlphaFoldDB" id="A0A931E2N3"/>
<accession>A0A931E2N3</accession>
<dbReference type="SMART" id="SM00248">
    <property type="entry name" value="ANK"/>
    <property type="match status" value="2"/>
</dbReference>
<dbReference type="PROSITE" id="PS50297">
    <property type="entry name" value="ANK_REP_REGION"/>
    <property type="match status" value="1"/>
</dbReference>
<protein>
    <submittedName>
        <fullName evidence="5">Ankyrin repeat protein</fullName>
    </submittedName>
</protein>
<dbReference type="RefSeq" id="WP_196824563.1">
    <property type="nucleotide sequence ID" value="NZ_CP046980.1"/>
</dbReference>
<dbReference type="PANTHER" id="PTHR24171">
    <property type="entry name" value="ANKYRIN REPEAT DOMAIN-CONTAINING PROTEIN 39-RELATED"/>
    <property type="match status" value="1"/>
</dbReference>
<proteinExistence type="predicted"/>
<reference evidence="5" key="1">
    <citation type="submission" date="2020-11" db="EMBL/GenBank/DDBJ databases">
        <title>Sequencing the genomes of 1000 actinobacteria strains.</title>
        <authorList>
            <person name="Klenk H.-P."/>
        </authorList>
    </citation>
    <scope>NUCLEOTIDE SEQUENCE</scope>
    <source>
        <strain evidence="5">DSM 45632</strain>
    </source>
</reference>
<dbReference type="Pfam" id="PF12796">
    <property type="entry name" value="Ank_2"/>
    <property type="match status" value="1"/>
</dbReference>
<dbReference type="InterPro" id="IPR036770">
    <property type="entry name" value="Ankyrin_rpt-contain_sf"/>
</dbReference>
<feature type="repeat" description="ANK" evidence="3">
    <location>
        <begin position="59"/>
        <end position="91"/>
    </location>
</feature>
<gene>
    <name evidence="5" type="ORF">IW254_001080</name>
</gene>
<keyword evidence="6" id="KW-1185">Reference proteome</keyword>
<comment type="caution">
    <text evidence="5">The sequence shown here is derived from an EMBL/GenBank/DDBJ whole genome shotgun (WGS) entry which is preliminary data.</text>
</comment>
<evidence type="ECO:0000256" key="3">
    <source>
        <dbReference type="PROSITE-ProRule" id="PRU00023"/>
    </source>
</evidence>
<dbReference type="SUPFAM" id="SSF48403">
    <property type="entry name" value="Ankyrin repeat"/>
    <property type="match status" value="1"/>
</dbReference>
<sequence length="145" mass="14868">MADTPTGPEDTNNLPGSAGAVPDDVQAFAAKLFDLARNGDASLLDYIDAGVDVDMTNQDGNSFLMLAAYSGHADLVAALAARGANPDKTNERGQTPIAGAVFKKEDAVIDALLTAGADPTLGTPDAIATAQMFGRDDLVQRFTGA</sequence>
<evidence type="ECO:0000256" key="1">
    <source>
        <dbReference type="ARBA" id="ARBA00022737"/>
    </source>
</evidence>
<feature type="region of interest" description="Disordered" evidence="4">
    <location>
        <begin position="1"/>
        <end position="20"/>
    </location>
</feature>